<comment type="subcellular location">
    <subcellularLocation>
        <location evidence="7">Cell inner membrane</location>
        <topology evidence="7">Single-pass membrane protein</topology>
    </subcellularLocation>
</comment>
<dbReference type="CDD" id="cd08010">
    <property type="entry name" value="MltG_like"/>
    <property type="match status" value="1"/>
</dbReference>
<keyword evidence="9" id="KW-1185">Reference proteome</keyword>
<keyword evidence="1 7" id="KW-1003">Cell membrane</keyword>
<dbReference type="GO" id="GO:0008932">
    <property type="term" value="F:lytic endotransglycosylase activity"/>
    <property type="evidence" value="ECO:0007669"/>
    <property type="project" value="UniProtKB-UniRule"/>
</dbReference>
<dbReference type="HAMAP" id="MF_02065">
    <property type="entry name" value="MltG"/>
    <property type="match status" value="1"/>
</dbReference>
<comment type="function">
    <text evidence="7">Functions as a peptidoglycan terminase that cleaves nascent peptidoglycan strands endolytically to terminate their elongation.</text>
</comment>
<keyword evidence="2 7" id="KW-0812">Transmembrane</keyword>
<evidence type="ECO:0000256" key="3">
    <source>
        <dbReference type="ARBA" id="ARBA00022989"/>
    </source>
</evidence>
<dbReference type="Gene3D" id="3.30.160.60">
    <property type="entry name" value="Classic Zinc Finger"/>
    <property type="match status" value="1"/>
</dbReference>
<keyword evidence="6 7" id="KW-0961">Cell wall biogenesis/degradation</keyword>
<evidence type="ECO:0000256" key="1">
    <source>
        <dbReference type="ARBA" id="ARBA00022475"/>
    </source>
</evidence>
<comment type="caution">
    <text evidence="8">The sequence shown here is derived from an EMBL/GenBank/DDBJ whole genome shotgun (WGS) entry which is preliminary data.</text>
</comment>
<dbReference type="GO" id="GO:0005886">
    <property type="term" value="C:plasma membrane"/>
    <property type="evidence" value="ECO:0007669"/>
    <property type="project" value="UniProtKB-SubCell"/>
</dbReference>
<feature type="site" description="Important for catalytic activity" evidence="7">
    <location>
        <position position="203"/>
    </location>
</feature>
<name>A0A2G4YUY1_9PROT</name>
<evidence type="ECO:0000256" key="7">
    <source>
        <dbReference type="HAMAP-Rule" id="MF_02065"/>
    </source>
</evidence>
<comment type="catalytic activity">
    <reaction evidence="7">
        <text>a peptidoglycan chain = a peptidoglycan chain with N-acetyl-1,6-anhydromuramyl-[peptide] at the reducing end + a peptidoglycan chain with N-acetylglucosamine at the non-reducing end.</text>
        <dbReference type="EC" id="4.2.2.29"/>
    </reaction>
</comment>
<dbReference type="OrthoDB" id="9814591at2"/>
<evidence type="ECO:0000256" key="2">
    <source>
        <dbReference type="ARBA" id="ARBA00022692"/>
    </source>
</evidence>
<organism evidence="8 9">
    <name type="scientific">Paremcibacter congregatus</name>
    <dbReference type="NCBI Taxonomy" id="2043170"/>
    <lineage>
        <taxon>Bacteria</taxon>
        <taxon>Pseudomonadati</taxon>
        <taxon>Pseudomonadota</taxon>
        <taxon>Alphaproteobacteria</taxon>
        <taxon>Emcibacterales</taxon>
        <taxon>Emcibacteraceae</taxon>
        <taxon>Paremcibacter</taxon>
    </lineage>
</organism>
<dbReference type="GO" id="GO:0009252">
    <property type="term" value="P:peptidoglycan biosynthetic process"/>
    <property type="evidence" value="ECO:0007669"/>
    <property type="project" value="UniProtKB-UniRule"/>
</dbReference>
<sequence length="324" mass="37046">MKGMRKYIYLLLMGSVVFATLFLYLGYRHFHGPGPLAEDRAYYLEPGQGLIRTAWQLDQQGYIDGQNIFKLGVKFSGFERGLQAGEFLIPAGASMQDIMMILSSGKVIQHRLTIVEGWTSWQVADYLNGIDNLTEPITELPREGTILPETYLYTKNTSRHDIIRRMQMRQLDLLDDIWDKRAPDLPFLSVDEALTLASIVEKETAIEQERAHIAGVFVNRLRKNMRLQTDPTVIYGIDRKGFLDRPISRADLKADNPYNTYRIKGLPPTPIAHPGRASIEAVLQPQKTEDLYFVANGDGGHAFARSLREHLQNVRKWRKIEKDK</sequence>
<proteinExistence type="inferred from homology"/>
<gene>
    <name evidence="7" type="primary">mltG</name>
    <name evidence="8" type="ORF">CRD36_05335</name>
</gene>
<dbReference type="InParanoid" id="A0A2G4YUY1"/>
<dbReference type="Gene3D" id="3.30.1490.480">
    <property type="entry name" value="Endolytic murein transglycosylase"/>
    <property type="match status" value="1"/>
</dbReference>
<dbReference type="EMBL" id="PDEM01000009">
    <property type="protein sequence ID" value="PHZ86093.1"/>
    <property type="molecule type" value="Genomic_DNA"/>
</dbReference>
<evidence type="ECO:0000256" key="5">
    <source>
        <dbReference type="ARBA" id="ARBA00023239"/>
    </source>
</evidence>
<evidence type="ECO:0000313" key="8">
    <source>
        <dbReference type="EMBL" id="PHZ86093.1"/>
    </source>
</evidence>
<dbReference type="Proteomes" id="UP000229730">
    <property type="component" value="Unassembled WGS sequence"/>
</dbReference>
<dbReference type="Pfam" id="PF02618">
    <property type="entry name" value="YceG"/>
    <property type="match status" value="1"/>
</dbReference>
<dbReference type="PANTHER" id="PTHR30518">
    <property type="entry name" value="ENDOLYTIC MUREIN TRANSGLYCOSYLASE"/>
    <property type="match status" value="1"/>
</dbReference>
<accession>A0A2G4YUY1</accession>
<dbReference type="NCBIfam" id="TIGR00247">
    <property type="entry name" value="endolytic transglycosylase MltG"/>
    <property type="match status" value="1"/>
</dbReference>
<keyword evidence="7" id="KW-0997">Cell inner membrane</keyword>
<dbReference type="GO" id="GO:0071555">
    <property type="term" value="P:cell wall organization"/>
    <property type="evidence" value="ECO:0007669"/>
    <property type="project" value="UniProtKB-KW"/>
</dbReference>
<reference evidence="8 9" key="1">
    <citation type="submission" date="2017-10" db="EMBL/GenBank/DDBJ databases">
        <title>Frigbacter circumglobatus gen. nov. sp. nov., isolated from sediment cultured in situ.</title>
        <authorList>
            <person name="Zhao Z."/>
        </authorList>
    </citation>
    <scope>NUCLEOTIDE SEQUENCE [LARGE SCALE GENOMIC DNA]</scope>
    <source>
        <strain evidence="8 9">ZYL</strain>
    </source>
</reference>
<evidence type="ECO:0000256" key="4">
    <source>
        <dbReference type="ARBA" id="ARBA00023136"/>
    </source>
</evidence>
<keyword evidence="4 7" id="KW-0472">Membrane</keyword>
<keyword evidence="3 7" id="KW-1133">Transmembrane helix</keyword>
<evidence type="ECO:0000313" key="9">
    <source>
        <dbReference type="Proteomes" id="UP000229730"/>
    </source>
</evidence>
<evidence type="ECO:0000256" key="6">
    <source>
        <dbReference type="ARBA" id="ARBA00023316"/>
    </source>
</evidence>
<dbReference type="AlphaFoldDB" id="A0A2G4YUY1"/>
<dbReference type="InterPro" id="IPR003770">
    <property type="entry name" value="MLTG-like"/>
</dbReference>
<keyword evidence="5 7" id="KW-0456">Lyase</keyword>
<feature type="transmembrane region" description="Helical" evidence="7">
    <location>
        <begin position="7"/>
        <end position="27"/>
    </location>
</feature>
<dbReference type="FunCoup" id="A0A2G4YUY1">
    <property type="interactions" value="308"/>
</dbReference>
<protein>
    <recommendedName>
        <fullName evidence="7">Endolytic murein transglycosylase</fullName>
        <ecNumber evidence="7">4.2.2.29</ecNumber>
    </recommendedName>
    <alternativeName>
        <fullName evidence="7">Peptidoglycan lytic transglycosylase</fullName>
    </alternativeName>
    <alternativeName>
        <fullName evidence="7">Peptidoglycan polymerization terminase</fullName>
    </alternativeName>
</protein>
<dbReference type="EC" id="4.2.2.29" evidence="7"/>
<comment type="similarity">
    <text evidence="7">Belongs to the transglycosylase MltG family.</text>
</comment>
<dbReference type="PANTHER" id="PTHR30518:SF2">
    <property type="entry name" value="ENDOLYTIC MUREIN TRANSGLYCOSYLASE"/>
    <property type="match status" value="1"/>
</dbReference>